<accession>A0A1I8ACB8</accession>
<proteinExistence type="predicted"/>
<sequence>MMYSGHYIQPTIYGSTPPHGYQQSPWTTPIPVEPCQPASLIERLLGMARSQQTFEILRTATTTERREIERANDAYPLNGIFLEWTTHLLQTAASRGDAPPNAYQWKQAVVFIGETLISQGIHPAHLNDHWFQMNQHCYHFVLARYIAIVDEAKFHRARRPLPFFFRWYLCFASHFAKHGVSLGMTPSEYLQQAEELLKEPSFFPKPGCKVHKGGKKHKGWLLYLDTRGSDGVFIKTLYLKDDFLPRPIQLI</sequence>
<reference evidence="2" key="1">
    <citation type="submission" date="2016-11" db="UniProtKB">
        <authorList>
            <consortium name="WormBaseParasite"/>
        </authorList>
    </citation>
    <scope>IDENTIFICATION</scope>
</reference>
<evidence type="ECO:0000313" key="2">
    <source>
        <dbReference type="WBParaSite" id="L893_g4142.t1"/>
    </source>
</evidence>
<dbReference type="WBParaSite" id="L893_g4142.t1">
    <property type="protein sequence ID" value="L893_g4142.t1"/>
    <property type="gene ID" value="L893_g4142"/>
</dbReference>
<protein>
    <submittedName>
        <fullName evidence="2">DUF2236 domain-containing protein</fullName>
    </submittedName>
</protein>
<organism evidence="1 2">
    <name type="scientific">Steinernema glaseri</name>
    <dbReference type="NCBI Taxonomy" id="37863"/>
    <lineage>
        <taxon>Eukaryota</taxon>
        <taxon>Metazoa</taxon>
        <taxon>Ecdysozoa</taxon>
        <taxon>Nematoda</taxon>
        <taxon>Chromadorea</taxon>
        <taxon>Rhabditida</taxon>
        <taxon>Tylenchina</taxon>
        <taxon>Panagrolaimomorpha</taxon>
        <taxon>Strongyloidoidea</taxon>
        <taxon>Steinernematidae</taxon>
        <taxon>Steinernema</taxon>
    </lineage>
</organism>
<dbReference type="AlphaFoldDB" id="A0A1I8ACB8"/>
<keyword evidence="1" id="KW-1185">Reference proteome</keyword>
<evidence type="ECO:0000313" key="1">
    <source>
        <dbReference type="Proteomes" id="UP000095287"/>
    </source>
</evidence>
<name>A0A1I8ACB8_9BILA</name>
<dbReference type="Proteomes" id="UP000095287">
    <property type="component" value="Unplaced"/>
</dbReference>